<evidence type="ECO:0000256" key="2">
    <source>
        <dbReference type="ARBA" id="ARBA00022475"/>
    </source>
</evidence>
<evidence type="ECO:0000256" key="3">
    <source>
        <dbReference type="ARBA" id="ARBA00022692"/>
    </source>
</evidence>
<dbReference type="InterPro" id="IPR001851">
    <property type="entry name" value="ABC_transp_permease"/>
</dbReference>
<name>A0A413F7S2_9FIRM</name>
<evidence type="ECO:0000313" key="8">
    <source>
        <dbReference type="Proteomes" id="UP000283880"/>
    </source>
</evidence>
<dbReference type="OrthoDB" id="9813906at2"/>
<dbReference type="PANTHER" id="PTHR32196">
    <property type="entry name" value="ABC TRANSPORTER PERMEASE PROTEIN YPHD-RELATED-RELATED"/>
    <property type="match status" value="1"/>
</dbReference>
<evidence type="ECO:0000313" key="7">
    <source>
        <dbReference type="EMBL" id="RGX22129.1"/>
    </source>
</evidence>
<feature type="transmembrane region" description="Helical" evidence="6">
    <location>
        <begin position="207"/>
        <end position="227"/>
    </location>
</feature>
<gene>
    <name evidence="7" type="ORF">DWV29_25820</name>
</gene>
<dbReference type="Pfam" id="PF02653">
    <property type="entry name" value="BPD_transp_2"/>
    <property type="match status" value="1"/>
</dbReference>
<evidence type="ECO:0000256" key="4">
    <source>
        <dbReference type="ARBA" id="ARBA00022989"/>
    </source>
</evidence>
<feature type="transmembrane region" description="Helical" evidence="6">
    <location>
        <begin position="287"/>
        <end position="307"/>
    </location>
</feature>
<feature type="transmembrane region" description="Helical" evidence="6">
    <location>
        <begin position="12"/>
        <end position="34"/>
    </location>
</feature>
<comment type="subcellular location">
    <subcellularLocation>
        <location evidence="1">Cell membrane</location>
        <topology evidence="1">Multi-pass membrane protein</topology>
    </subcellularLocation>
</comment>
<proteinExistence type="predicted"/>
<evidence type="ECO:0000256" key="1">
    <source>
        <dbReference type="ARBA" id="ARBA00004651"/>
    </source>
</evidence>
<sequence length="322" mass="34213">MKSKGIWNKVPGILFGLAAVFAFFAVFAEGFASMYNMQNLLKDCSLLIIVSLGMNLAIMSGKINISVGAVMSLCGVITGIQLQRGVNIGLAILIGLLAGLALGLVCGYMIAYQNFSDWVVTYAFMGIAQGLALVASDGNTIPGFSNTFRFIATGKIFGIYTMIIIAALLCLLLVWLSTRTKFGYDVYSIGGSQQSARLAGINVKRNLLWIFIITDLLAAVSGILLAAKSNSASPIGGQGYEWDAIAAVLIGGTPFDGGKGKVSGCIIGAVLMRTLRNGLTMIGLSPYWQTFIIGAVVMLVIVADGINEYRKKTQAARRVYKS</sequence>
<feature type="transmembrane region" description="Helical" evidence="6">
    <location>
        <begin position="88"/>
        <end position="111"/>
    </location>
</feature>
<feature type="transmembrane region" description="Helical" evidence="6">
    <location>
        <begin position="156"/>
        <end position="176"/>
    </location>
</feature>
<keyword evidence="5 6" id="KW-0472">Membrane</keyword>
<feature type="transmembrane region" description="Helical" evidence="6">
    <location>
        <begin position="118"/>
        <end position="136"/>
    </location>
</feature>
<dbReference type="Proteomes" id="UP000283880">
    <property type="component" value="Unassembled WGS sequence"/>
</dbReference>
<dbReference type="GO" id="GO:0022857">
    <property type="term" value="F:transmembrane transporter activity"/>
    <property type="evidence" value="ECO:0007669"/>
    <property type="project" value="InterPro"/>
</dbReference>
<dbReference type="EMBL" id="QSBM01000028">
    <property type="protein sequence ID" value="RGX22129.1"/>
    <property type="molecule type" value="Genomic_DNA"/>
</dbReference>
<dbReference type="RefSeq" id="WP_117778181.1">
    <property type="nucleotide sequence ID" value="NZ_QSBM01000028.1"/>
</dbReference>
<reference evidence="7 8" key="1">
    <citation type="submission" date="2018-08" db="EMBL/GenBank/DDBJ databases">
        <title>A genome reference for cultivated species of the human gut microbiota.</title>
        <authorList>
            <person name="Zou Y."/>
            <person name="Xue W."/>
            <person name="Luo G."/>
        </authorList>
    </citation>
    <scope>NUCLEOTIDE SEQUENCE [LARGE SCALE GENOMIC DNA]</scope>
    <source>
        <strain evidence="7 8">AF04-15</strain>
    </source>
</reference>
<evidence type="ECO:0000256" key="5">
    <source>
        <dbReference type="ARBA" id="ARBA00023136"/>
    </source>
</evidence>
<keyword evidence="2" id="KW-1003">Cell membrane</keyword>
<evidence type="ECO:0000256" key="6">
    <source>
        <dbReference type="SAM" id="Phobius"/>
    </source>
</evidence>
<dbReference type="AlphaFoldDB" id="A0A413F7S2"/>
<accession>A0A413F7S2</accession>
<dbReference type="CDD" id="cd06579">
    <property type="entry name" value="TM_PBP1_transp_AraH_like"/>
    <property type="match status" value="1"/>
</dbReference>
<comment type="caution">
    <text evidence="7">The sequence shown here is derived from an EMBL/GenBank/DDBJ whole genome shotgun (WGS) entry which is preliminary data.</text>
</comment>
<keyword evidence="3 6" id="KW-0812">Transmembrane</keyword>
<organism evidence="7 8">
    <name type="scientific">Enterocloster asparagiformis</name>
    <dbReference type="NCBI Taxonomy" id="333367"/>
    <lineage>
        <taxon>Bacteria</taxon>
        <taxon>Bacillati</taxon>
        <taxon>Bacillota</taxon>
        <taxon>Clostridia</taxon>
        <taxon>Lachnospirales</taxon>
        <taxon>Lachnospiraceae</taxon>
        <taxon>Enterocloster</taxon>
    </lineage>
</organism>
<protein>
    <submittedName>
        <fullName evidence="7">ABC transporter permease</fullName>
    </submittedName>
</protein>
<dbReference type="GO" id="GO:0005886">
    <property type="term" value="C:plasma membrane"/>
    <property type="evidence" value="ECO:0007669"/>
    <property type="project" value="UniProtKB-SubCell"/>
</dbReference>
<keyword evidence="4 6" id="KW-1133">Transmembrane helix</keyword>
<feature type="transmembrane region" description="Helical" evidence="6">
    <location>
        <begin position="65"/>
        <end position="82"/>
    </location>
</feature>